<name>A0ABV2IDJ9_9HYPH</name>
<evidence type="ECO:0000259" key="1">
    <source>
        <dbReference type="Pfam" id="PF12102"/>
    </source>
</evidence>
<evidence type="ECO:0000313" key="3">
    <source>
        <dbReference type="EMBL" id="MET3600995.1"/>
    </source>
</evidence>
<dbReference type="RefSeq" id="WP_354434865.1">
    <property type="nucleotide sequence ID" value="NZ_JBEPLY010000011.1"/>
</dbReference>
<organism evidence="3 4">
    <name type="scientific">Martelella mangrovi</name>
    <dbReference type="NCBI Taxonomy" id="1397477"/>
    <lineage>
        <taxon>Bacteria</taxon>
        <taxon>Pseudomonadati</taxon>
        <taxon>Pseudomonadota</taxon>
        <taxon>Alphaproteobacteria</taxon>
        <taxon>Hyphomicrobiales</taxon>
        <taxon>Aurantimonadaceae</taxon>
        <taxon>Martelella</taxon>
    </lineage>
</organism>
<reference evidence="3 4" key="1">
    <citation type="submission" date="2024-06" db="EMBL/GenBank/DDBJ databases">
        <title>Genomic Encyclopedia of Type Strains, Phase IV (KMG-IV): sequencing the most valuable type-strain genomes for metagenomic binning, comparative biology and taxonomic classification.</title>
        <authorList>
            <person name="Goeker M."/>
        </authorList>
    </citation>
    <scope>NUCLEOTIDE SEQUENCE [LARGE SCALE GENOMIC DNA]</scope>
    <source>
        <strain evidence="3 4">DSM 28102</strain>
    </source>
</reference>
<dbReference type="InterPro" id="IPR021961">
    <property type="entry name" value="McrB_DNA-bd"/>
</dbReference>
<accession>A0ABV2IDJ9</accession>
<feature type="domain" description="Protein NO VEIN C-terminal" evidence="2">
    <location>
        <begin position="242"/>
        <end position="320"/>
    </location>
</feature>
<evidence type="ECO:0008006" key="5">
    <source>
        <dbReference type="Google" id="ProtNLM"/>
    </source>
</evidence>
<gene>
    <name evidence="3" type="ORF">ABID12_002946</name>
</gene>
<comment type="caution">
    <text evidence="3">The sequence shown here is derived from an EMBL/GenBank/DDBJ whole genome shotgun (WGS) entry which is preliminary data.</text>
</comment>
<evidence type="ECO:0000259" key="2">
    <source>
        <dbReference type="Pfam" id="PF13020"/>
    </source>
</evidence>
<dbReference type="EMBL" id="JBEPLY010000011">
    <property type="protein sequence ID" value="MET3600995.1"/>
    <property type="molecule type" value="Genomic_DNA"/>
</dbReference>
<dbReference type="Proteomes" id="UP001549164">
    <property type="component" value="Unassembled WGS sequence"/>
</dbReference>
<feature type="domain" description="Type IV methyl-directed restriction enzyme EcoKMcrB subunit DNA-binding" evidence="1">
    <location>
        <begin position="17"/>
        <end position="180"/>
    </location>
</feature>
<keyword evidence="4" id="KW-1185">Reference proteome</keyword>
<dbReference type="Pfam" id="PF13020">
    <property type="entry name" value="NOV_C"/>
    <property type="match status" value="1"/>
</dbReference>
<proteinExistence type="predicted"/>
<sequence length="363" mass="40934">MRETLRRICELQLAYSSENTPDMQERGRLIRQKLPAEVRTLQEPLARALGPFGHDFFVEGSDGIGRKTELAWTRFCSEEMSPRPTDGFYVVLHFSTDGSGVSIAVGCSSSKFQNGYSIVLPLEELDKRCEWARGIVMEDRHSLEPFTDANDFGARAKLPKSFERACALVKKIPYDDIQDDIVERHLIEAAEMLRVIYTAQRQGRALSLADQIELDILDITRPAANARKNQGFGLDAKERRAVELRAMDIVEDWLRSQGYNPSNTAATKPYDFLARKGNETLYVEVKGTTSDIANAIAMTHGEVALHRQEKGRTAMMIVTSIRLQKDEKHPVASGGTLEALIGWDIDEWLMEPTAFRVSREHMT</sequence>
<dbReference type="Pfam" id="PF12102">
    <property type="entry name" value="MrcB_N"/>
    <property type="match status" value="1"/>
</dbReference>
<evidence type="ECO:0000313" key="4">
    <source>
        <dbReference type="Proteomes" id="UP001549164"/>
    </source>
</evidence>
<dbReference type="InterPro" id="IPR024975">
    <property type="entry name" value="NOV_C"/>
</dbReference>
<protein>
    <recommendedName>
        <fullName evidence="5">Protein NO VEIN C-terminal domain-containing protein</fullName>
    </recommendedName>
</protein>
<dbReference type="Gene3D" id="3.30.920.90">
    <property type="match status" value="1"/>
</dbReference>